<dbReference type="PANTHER" id="PTHR11601">
    <property type="entry name" value="CYSTEINE DESULFURYLASE FAMILY MEMBER"/>
    <property type="match status" value="1"/>
</dbReference>
<feature type="domain" description="Aminotransferase class V" evidence="9">
    <location>
        <begin position="6"/>
        <end position="372"/>
    </location>
</feature>
<organism evidence="10 11">
    <name type="scientific">Botrimarina colliarenosi</name>
    <dbReference type="NCBI Taxonomy" id="2528001"/>
    <lineage>
        <taxon>Bacteria</taxon>
        <taxon>Pseudomonadati</taxon>
        <taxon>Planctomycetota</taxon>
        <taxon>Planctomycetia</taxon>
        <taxon>Pirellulales</taxon>
        <taxon>Lacipirellulaceae</taxon>
        <taxon>Botrimarina</taxon>
    </lineage>
</organism>
<dbReference type="PANTHER" id="PTHR11601:SF34">
    <property type="entry name" value="CYSTEINE DESULFURASE"/>
    <property type="match status" value="1"/>
</dbReference>
<dbReference type="Pfam" id="PF00266">
    <property type="entry name" value="Aminotran_5"/>
    <property type="match status" value="1"/>
</dbReference>
<comment type="cofactor">
    <cofactor evidence="1">
        <name>pyridoxal 5'-phosphate</name>
        <dbReference type="ChEBI" id="CHEBI:597326"/>
    </cofactor>
</comment>
<keyword evidence="3 10" id="KW-0808">Transferase</keyword>
<dbReference type="Proteomes" id="UP000317421">
    <property type="component" value="Unassembled WGS sequence"/>
</dbReference>
<evidence type="ECO:0000256" key="6">
    <source>
        <dbReference type="ARBA" id="ARBA00023004"/>
    </source>
</evidence>
<reference evidence="10 11" key="1">
    <citation type="submission" date="2019-02" db="EMBL/GenBank/DDBJ databases">
        <title>Deep-cultivation of Planctomycetes and their phenomic and genomic characterization uncovers novel biology.</title>
        <authorList>
            <person name="Wiegand S."/>
            <person name="Jogler M."/>
            <person name="Boedeker C."/>
            <person name="Pinto D."/>
            <person name="Vollmers J."/>
            <person name="Rivas-Marin E."/>
            <person name="Kohn T."/>
            <person name="Peeters S.H."/>
            <person name="Heuer A."/>
            <person name="Rast P."/>
            <person name="Oberbeckmann S."/>
            <person name="Bunk B."/>
            <person name="Jeske O."/>
            <person name="Meyerdierks A."/>
            <person name="Storesund J.E."/>
            <person name="Kallscheuer N."/>
            <person name="Luecker S."/>
            <person name="Lage O.M."/>
            <person name="Pohl T."/>
            <person name="Merkel B.J."/>
            <person name="Hornburger P."/>
            <person name="Mueller R.-W."/>
            <person name="Bruemmer F."/>
            <person name="Labrenz M."/>
            <person name="Spormann A.M."/>
            <person name="Op Den Camp H."/>
            <person name="Overmann J."/>
            <person name="Amann R."/>
            <person name="Jetten M.S.M."/>
            <person name="Mascher T."/>
            <person name="Medema M.H."/>
            <person name="Devos D.P."/>
            <person name="Kaster A.-K."/>
            <person name="Ovreas L."/>
            <person name="Rohde M."/>
            <person name="Galperin M.Y."/>
            <person name="Jogler C."/>
        </authorList>
    </citation>
    <scope>NUCLEOTIDE SEQUENCE [LARGE SCALE GENOMIC DNA]</scope>
    <source>
        <strain evidence="10 11">Pla108</strain>
    </source>
</reference>
<dbReference type="GO" id="GO:0031071">
    <property type="term" value="F:cysteine desulfurase activity"/>
    <property type="evidence" value="ECO:0007669"/>
    <property type="project" value="UniProtKB-EC"/>
</dbReference>
<evidence type="ECO:0000256" key="7">
    <source>
        <dbReference type="ARBA" id="ARBA00023014"/>
    </source>
</evidence>
<dbReference type="InterPro" id="IPR015421">
    <property type="entry name" value="PyrdxlP-dep_Trfase_major"/>
</dbReference>
<keyword evidence="6" id="KW-0408">Iron</keyword>
<dbReference type="AlphaFoldDB" id="A0A5C6AND2"/>
<gene>
    <name evidence="10" type="primary">nifS</name>
    <name evidence="10" type="ORF">Pla108_15680</name>
</gene>
<evidence type="ECO:0000313" key="10">
    <source>
        <dbReference type="EMBL" id="TWU00616.1"/>
    </source>
</evidence>
<dbReference type="InterPro" id="IPR000192">
    <property type="entry name" value="Aminotrans_V_dom"/>
</dbReference>
<dbReference type="SUPFAM" id="SSF53383">
    <property type="entry name" value="PLP-dependent transferases"/>
    <property type="match status" value="1"/>
</dbReference>
<evidence type="ECO:0000256" key="2">
    <source>
        <dbReference type="ARBA" id="ARBA00006490"/>
    </source>
</evidence>
<evidence type="ECO:0000256" key="4">
    <source>
        <dbReference type="ARBA" id="ARBA00022723"/>
    </source>
</evidence>
<dbReference type="OrthoDB" id="9808002at2"/>
<dbReference type="InterPro" id="IPR016454">
    <property type="entry name" value="Cysteine_dSase"/>
</dbReference>
<evidence type="ECO:0000256" key="1">
    <source>
        <dbReference type="ARBA" id="ARBA00001933"/>
    </source>
</evidence>
<dbReference type="EC" id="2.8.1.7" evidence="10"/>
<proteinExistence type="inferred from homology"/>
<dbReference type="Gene3D" id="1.10.260.50">
    <property type="match status" value="1"/>
</dbReference>
<evidence type="ECO:0000313" key="11">
    <source>
        <dbReference type="Proteomes" id="UP000317421"/>
    </source>
</evidence>
<dbReference type="PIRSF" id="PIRSF005572">
    <property type="entry name" value="NifS"/>
    <property type="match status" value="1"/>
</dbReference>
<accession>A0A5C6AND2</accession>
<keyword evidence="4" id="KW-0479">Metal-binding</keyword>
<dbReference type="Gene3D" id="3.90.1150.10">
    <property type="entry name" value="Aspartate Aminotransferase, domain 1"/>
    <property type="match status" value="1"/>
</dbReference>
<name>A0A5C6AND2_9BACT</name>
<dbReference type="GO" id="GO:0051536">
    <property type="term" value="F:iron-sulfur cluster binding"/>
    <property type="evidence" value="ECO:0007669"/>
    <property type="project" value="UniProtKB-KW"/>
</dbReference>
<dbReference type="InterPro" id="IPR015422">
    <property type="entry name" value="PyrdxlP-dep_Trfase_small"/>
</dbReference>
<dbReference type="EMBL" id="SJPR01000001">
    <property type="protein sequence ID" value="TWU00616.1"/>
    <property type="molecule type" value="Genomic_DNA"/>
</dbReference>
<keyword evidence="11" id="KW-1185">Reference proteome</keyword>
<dbReference type="RefSeq" id="WP_146444268.1">
    <property type="nucleotide sequence ID" value="NZ_SJPR01000001.1"/>
</dbReference>
<protein>
    <submittedName>
        <fullName evidence="10">Cysteine desulfurase</fullName>
        <ecNumber evidence="10">2.8.1.7</ecNumber>
    </submittedName>
</protein>
<evidence type="ECO:0000256" key="3">
    <source>
        <dbReference type="ARBA" id="ARBA00022679"/>
    </source>
</evidence>
<dbReference type="InterPro" id="IPR015424">
    <property type="entry name" value="PyrdxlP-dep_Trfase"/>
</dbReference>
<evidence type="ECO:0000259" key="9">
    <source>
        <dbReference type="Pfam" id="PF00266"/>
    </source>
</evidence>
<comment type="similarity">
    <text evidence="2">Belongs to the class-V pyridoxal-phosphate-dependent aminotransferase family. NifS/IscS subfamily.</text>
</comment>
<sequence>MPAEPIYLDHNATSPLLPAAAEAMRETWATAWANPASQHAPGRAARRVLEESRERVIRLLGGDPTGRSPDRLVFTSGGTEANALAIRGLLAASGKRRLAISAIEHPSVSRTADRLEAAGVAVDRLGVGNDGRVRVEELVALLAEAAEEIGLVSVMLASNETGVVQPVAELADLSRAAGVPFHTDAVQAIGKSEVAFRNLAVNALTFTAHKFHGPVGIGGLLLAPGAIPKPLLDGGFQQESLRPGTEPAPLAAGLAAALEAAVVGDAERVSRLRSLRDRLERGVRGSWPGSVVIGAESSRLPNTTCIAFPGGDRQALVMAYDLAGVACGTGSACASGSSEPSPTLLAMGLERTLVDGAVRFAVGAMTTDAEIDVAIERVSRVNAGIRAGLGV</sequence>
<comment type="caution">
    <text evidence="10">The sequence shown here is derived from an EMBL/GenBank/DDBJ whole genome shotgun (WGS) entry which is preliminary data.</text>
</comment>
<keyword evidence="5" id="KW-0663">Pyridoxal phosphate</keyword>
<dbReference type="Gene3D" id="3.40.640.10">
    <property type="entry name" value="Type I PLP-dependent aspartate aminotransferase-like (Major domain)"/>
    <property type="match status" value="1"/>
</dbReference>
<comment type="catalytic activity">
    <reaction evidence="8">
        <text>(sulfur carrier)-H + L-cysteine = (sulfur carrier)-SH + L-alanine</text>
        <dbReference type="Rhea" id="RHEA:43892"/>
        <dbReference type="Rhea" id="RHEA-COMP:14737"/>
        <dbReference type="Rhea" id="RHEA-COMP:14739"/>
        <dbReference type="ChEBI" id="CHEBI:29917"/>
        <dbReference type="ChEBI" id="CHEBI:35235"/>
        <dbReference type="ChEBI" id="CHEBI:57972"/>
        <dbReference type="ChEBI" id="CHEBI:64428"/>
        <dbReference type="EC" id="2.8.1.7"/>
    </reaction>
</comment>
<evidence type="ECO:0000256" key="8">
    <source>
        <dbReference type="ARBA" id="ARBA00050776"/>
    </source>
</evidence>
<dbReference type="GO" id="GO:0046872">
    <property type="term" value="F:metal ion binding"/>
    <property type="evidence" value="ECO:0007669"/>
    <property type="project" value="UniProtKB-KW"/>
</dbReference>
<evidence type="ECO:0000256" key="5">
    <source>
        <dbReference type="ARBA" id="ARBA00022898"/>
    </source>
</evidence>
<keyword evidence="7" id="KW-0411">Iron-sulfur</keyword>